<evidence type="ECO:0000313" key="1">
    <source>
        <dbReference type="EMBL" id="KNE96212.1"/>
    </source>
</evidence>
<dbReference type="PANTHER" id="PTHR33069">
    <property type="entry name" value="CHROMOSOME 7, WHOLE GENOME SHOTGUN SEQUENCE-RELATED"/>
    <property type="match status" value="1"/>
</dbReference>
<keyword evidence="2" id="KW-1185">Reference proteome</keyword>
<evidence type="ECO:0000313" key="2">
    <source>
        <dbReference type="Proteomes" id="UP000054564"/>
    </source>
</evidence>
<comment type="caution">
    <text evidence="1">The sequence shown here is derived from an EMBL/GenBank/DDBJ whole genome shotgun (WGS) entry which is preliminary data.</text>
</comment>
<gene>
    <name evidence="1" type="ORF">PSTG_10477</name>
</gene>
<protein>
    <submittedName>
        <fullName evidence="1">Uncharacterized protein</fullName>
    </submittedName>
</protein>
<organism evidence="1 2">
    <name type="scientific">Puccinia striiformis f. sp. tritici PST-78</name>
    <dbReference type="NCBI Taxonomy" id="1165861"/>
    <lineage>
        <taxon>Eukaryota</taxon>
        <taxon>Fungi</taxon>
        <taxon>Dikarya</taxon>
        <taxon>Basidiomycota</taxon>
        <taxon>Pucciniomycotina</taxon>
        <taxon>Pucciniomycetes</taxon>
        <taxon>Pucciniales</taxon>
        <taxon>Pucciniaceae</taxon>
        <taxon>Puccinia</taxon>
    </lineage>
</organism>
<name>A0A0L0VAA0_9BASI</name>
<sequence length="415" mass="46897">MELTENYSNPSQTDLVIGAFQGLYQTCRDMQEQRVGNPATETLSMDEVKFRTAILAQLQSNLLPSLVEDFAHLSESLDLNAVGDIINPRLKDTLAITSRLSDTLNQIENAINTIAPMPVLGGLKPHTSDEKYGLVKEHRCQDLLNTFIPIMYHYVSVLFQKHKRLVRNLGSLRNRQTIGPDDQSVAGSTRVHRLRKEIIEMTDDFSQSIHGLIEKSQRSDFVVLQRSWQLDVEVLDEQLADLTQMNNVAIYWEARRDLIDVDPMVARHLRALNSKIIESIITLVKLFRIFYTRLLDTPKGKAGFTLDGMSSADWAKMRFVTGHPFSRISKVVEIACSTCEPGETVNRKARQLIGKAEELPSLFDSCLVLIGFHLVPSDAALEYTFKTNFSTLRGAIRTAMDHLKSAALEQHNLRM</sequence>
<dbReference type="AlphaFoldDB" id="A0A0L0VAA0"/>
<dbReference type="EMBL" id="AJIL01000085">
    <property type="protein sequence ID" value="KNE96212.1"/>
    <property type="molecule type" value="Genomic_DNA"/>
</dbReference>
<accession>A0A0L0VAA0</accession>
<proteinExistence type="predicted"/>
<reference evidence="2" key="1">
    <citation type="submission" date="2014-03" db="EMBL/GenBank/DDBJ databases">
        <title>The Genome Sequence of Puccinia striiformis f. sp. tritici PST-78.</title>
        <authorList>
            <consortium name="The Broad Institute Genome Sequencing Platform"/>
            <person name="Cuomo C."/>
            <person name="Hulbert S."/>
            <person name="Chen X."/>
            <person name="Walker B."/>
            <person name="Young S.K."/>
            <person name="Zeng Q."/>
            <person name="Gargeya S."/>
            <person name="Fitzgerald M."/>
            <person name="Haas B."/>
            <person name="Abouelleil A."/>
            <person name="Alvarado L."/>
            <person name="Arachchi H.M."/>
            <person name="Berlin A.M."/>
            <person name="Chapman S.B."/>
            <person name="Goldberg J."/>
            <person name="Griggs A."/>
            <person name="Gujja S."/>
            <person name="Hansen M."/>
            <person name="Howarth C."/>
            <person name="Imamovic A."/>
            <person name="Larimer J."/>
            <person name="McCowan C."/>
            <person name="Montmayeur A."/>
            <person name="Murphy C."/>
            <person name="Neiman D."/>
            <person name="Pearson M."/>
            <person name="Priest M."/>
            <person name="Roberts A."/>
            <person name="Saif S."/>
            <person name="Shea T."/>
            <person name="Sisk P."/>
            <person name="Sykes S."/>
            <person name="Wortman J."/>
            <person name="Nusbaum C."/>
            <person name="Birren B."/>
        </authorList>
    </citation>
    <scope>NUCLEOTIDE SEQUENCE [LARGE SCALE GENOMIC DNA]</scope>
    <source>
        <strain evidence="2">race PST-78</strain>
    </source>
</reference>
<dbReference type="PANTHER" id="PTHR33069:SF3">
    <property type="entry name" value="DYNEIN HEAVY CHAIN TAIL DOMAIN-CONTAINING PROTEIN"/>
    <property type="match status" value="1"/>
</dbReference>
<dbReference type="Proteomes" id="UP000054564">
    <property type="component" value="Unassembled WGS sequence"/>
</dbReference>